<proteinExistence type="predicted"/>
<evidence type="ECO:0000313" key="2">
    <source>
        <dbReference type="Proteomes" id="UP001596317"/>
    </source>
</evidence>
<dbReference type="Proteomes" id="UP001596317">
    <property type="component" value="Unassembled WGS sequence"/>
</dbReference>
<protein>
    <recommendedName>
        <fullName evidence="3">Transcriptional regulator</fullName>
    </recommendedName>
</protein>
<dbReference type="RefSeq" id="WP_224612033.1">
    <property type="nucleotide sequence ID" value="NZ_JAIQXV010000022.1"/>
</dbReference>
<dbReference type="EMBL" id="JBHSWB010000002">
    <property type="protein sequence ID" value="MFC6663055.1"/>
    <property type="molecule type" value="Genomic_DNA"/>
</dbReference>
<accession>A0ABW1ZTN3</accession>
<comment type="caution">
    <text evidence="1">The sequence shown here is derived from an EMBL/GenBank/DDBJ whole genome shotgun (WGS) entry which is preliminary data.</text>
</comment>
<gene>
    <name evidence="1" type="ORF">ACFP90_23710</name>
</gene>
<keyword evidence="2" id="KW-1185">Reference proteome</keyword>
<reference evidence="2" key="1">
    <citation type="journal article" date="2019" name="Int. J. Syst. Evol. Microbiol.">
        <title>The Global Catalogue of Microorganisms (GCM) 10K type strain sequencing project: providing services to taxonomists for standard genome sequencing and annotation.</title>
        <authorList>
            <consortium name="The Broad Institute Genomics Platform"/>
            <consortium name="The Broad Institute Genome Sequencing Center for Infectious Disease"/>
            <person name="Wu L."/>
            <person name="Ma J."/>
        </authorList>
    </citation>
    <scope>NUCLEOTIDE SEQUENCE [LARGE SCALE GENOMIC DNA]</scope>
    <source>
        <strain evidence="2">CCUG 63830</strain>
    </source>
</reference>
<name>A0ABW1ZTN3_9DEIO</name>
<organism evidence="1 2">
    <name type="scientific">Deinococcus multiflagellatus</name>
    <dbReference type="NCBI Taxonomy" id="1656887"/>
    <lineage>
        <taxon>Bacteria</taxon>
        <taxon>Thermotogati</taxon>
        <taxon>Deinococcota</taxon>
        <taxon>Deinococci</taxon>
        <taxon>Deinococcales</taxon>
        <taxon>Deinococcaceae</taxon>
        <taxon>Deinococcus</taxon>
    </lineage>
</organism>
<sequence length="176" mass="19671">MLKDDHEYEVLELVLRTEFPSRGPRQLLRAETGGTARFHYADYAKFAGLPFAQGPAKRTYSAEKGDWILKNCRHPCRLDPAHPQLAAYELLSPEDMEELFGGGRDLSAAWQAFHHRYPGRGGLLGVSRVGLDLAQGRAMVQVAISLDHRAAFGKDVHLVRDGETWTVTRAVMAWVS</sequence>
<evidence type="ECO:0008006" key="3">
    <source>
        <dbReference type="Google" id="ProtNLM"/>
    </source>
</evidence>
<evidence type="ECO:0000313" key="1">
    <source>
        <dbReference type="EMBL" id="MFC6663055.1"/>
    </source>
</evidence>